<reference evidence="8 9" key="1">
    <citation type="submission" date="2020-09" db="EMBL/GenBank/DDBJ databases">
        <authorList>
            <person name="Ashkenazy H."/>
        </authorList>
    </citation>
    <scope>NUCLEOTIDE SEQUENCE [LARGE SCALE GENOMIC DNA]</scope>
    <source>
        <strain evidence="9">cv. Cdm-0</strain>
    </source>
</reference>
<dbReference type="Pfam" id="PF12906">
    <property type="entry name" value="RINGv"/>
    <property type="match status" value="1"/>
</dbReference>
<dbReference type="InterPro" id="IPR001841">
    <property type="entry name" value="Znf_RING"/>
</dbReference>
<dbReference type="InterPro" id="IPR011016">
    <property type="entry name" value="Znf_RING-CH"/>
</dbReference>
<evidence type="ECO:0000256" key="5">
    <source>
        <dbReference type="SAM" id="Phobius"/>
    </source>
</evidence>
<dbReference type="EMBL" id="LR881470">
    <property type="protein sequence ID" value="CAD5333350.1"/>
    <property type="molecule type" value="Genomic_DNA"/>
</dbReference>
<dbReference type="PANTHER" id="PTHR23012">
    <property type="entry name" value="RING/FYVE/PHD ZINC FINGER DOMAIN-CONTAINING"/>
    <property type="match status" value="1"/>
</dbReference>
<evidence type="ECO:0000256" key="1">
    <source>
        <dbReference type="ARBA" id="ARBA00022723"/>
    </source>
</evidence>
<dbReference type="Gene3D" id="3.30.40.10">
    <property type="entry name" value="Zinc/RING finger domain, C3HC4 (zinc finger)"/>
    <property type="match status" value="1"/>
</dbReference>
<dbReference type="InterPro" id="IPR033275">
    <property type="entry name" value="MARCH-like"/>
</dbReference>
<keyword evidence="2 4" id="KW-0863">Zinc-finger</keyword>
<feature type="domain" description="RING-type" evidence="6">
    <location>
        <begin position="712"/>
        <end position="758"/>
    </location>
</feature>
<dbReference type="PANTHER" id="PTHR23012:SF174">
    <property type="entry name" value="OS01G0121200 PROTEIN"/>
    <property type="match status" value="1"/>
</dbReference>
<dbReference type="AlphaFoldDB" id="A0A7G2FIE4"/>
<dbReference type="InterPro" id="IPR022143">
    <property type="entry name" value="DUF3675"/>
</dbReference>
<dbReference type="FunFam" id="3.30.40.10:FF:000337">
    <property type="entry name" value="Zinc finger family protein"/>
    <property type="match status" value="1"/>
</dbReference>
<sequence length="917" mass="103500">MEEKLSRRRRVVLVPVPAQGHITPMIQLAKALHSKGFSITVVQTKFNYLNPSNDLSDFQFVTIPENLPVSDLKNLGPGRFLIKLANECYVSFKDLLGQLLVNEEEEIACVIYDEFMYFVEVAVKEFKLRNVILSTTSATAFVCRFVMCELYAKDGLAQLKEGGHTISVKLDIAGLIQMAHFERTFGFGILISNTICEKLELQSVLLKNSDRLINRDGRLCDWHGRDCGDPWIGSTEYKLEEMDNHNEEPKIAPEPNRWYNITLGPTLLNNNHSYSPKFCTLRYEFKPASIDSTKPGLLHKSKDNKVTLEFQNNQLNKPKVRFDGVSEDYNDRDKDAILFFDGENFRLEKLHRSVKRLKCLRVPDESASASRVVTKIVPPVEKPVKMAHIDINNPVDFEEDVNIEDDNEEETLSRKEFQTGGLDIDINLPHPAEMEDDEIAVVDTNDDESYKGLNAAEALRAQVNAEAREESRKSSSSVKAEKAVVKVEPLARAEAEIVSRSAVSYGDIVKQSTKVNYLILVWAVYMISLGAKATLISQATVASAKVNHRPRRHRTYNNQIEDVEDYMISIKHKKKFSSSSDGPKTLRTCKNCKTQFDPLLNNPRACRFHTAHFGGETKRKFESVYTGGTMDTPNSGKVLQYWHCCGSEDPFDSGLKMGDHLVLVVDRLSSDSGLGTVNRAEPKADSVNEDVALESVSLSAGADLCESKFVQCRICHDEDEDTKMDTPCSCSGTLKFAHHNCVQRWCNEKGDTVCEICRQQYKPGYTAPRQLFHYTGISMNFGSDWGIEGLDLRNPYFLTWGDADDDHDLYSFHSPTSLICCRLIALLFVLLLFLRHSLPVLLGGVDDFSITLLMLPLVRTLGILLIAYVFFKSFIVIQRCRQERDTRLSGFSSDEETAPPRILMALPERPELHVPVN</sequence>
<dbReference type="Proteomes" id="UP000516314">
    <property type="component" value="Chromosome 5"/>
</dbReference>
<dbReference type="Gene3D" id="3.40.50.2000">
    <property type="entry name" value="Glycogen Phosphorylase B"/>
    <property type="match status" value="1"/>
</dbReference>
<protein>
    <submittedName>
        <fullName evidence="8">(thale cress) hypothetical protein</fullName>
    </submittedName>
</protein>
<dbReference type="InterPro" id="IPR019194">
    <property type="entry name" value="Tscrpt_elong_fac_Eaf_N"/>
</dbReference>
<dbReference type="SUPFAM" id="SSF57850">
    <property type="entry name" value="RING/U-box"/>
    <property type="match status" value="1"/>
</dbReference>
<dbReference type="Pfam" id="PF09816">
    <property type="entry name" value="EAF"/>
    <property type="match status" value="1"/>
</dbReference>
<feature type="domain" description="RING-CH-type" evidence="7">
    <location>
        <begin position="704"/>
        <end position="764"/>
    </location>
</feature>
<feature type="transmembrane region" description="Helical" evidence="5">
    <location>
        <begin position="819"/>
        <end position="838"/>
    </location>
</feature>
<organism evidence="8 9">
    <name type="scientific">Arabidopsis thaliana</name>
    <name type="common">Mouse-ear cress</name>
    <dbReference type="NCBI Taxonomy" id="3702"/>
    <lineage>
        <taxon>Eukaryota</taxon>
        <taxon>Viridiplantae</taxon>
        <taxon>Streptophyta</taxon>
        <taxon>Embryophyta</taxon>
        <taxon>Tracheophyta</taxon>
        <taxon>Spermatophyta</taxon>
        <taxon>Magnoliopsida</taxon>
        <taxon>eudicotyledons</taxon>
        <taxon>Gunneridae</taxon>
        <taxon>Pentapetalae</taxon>
        <taxon>rosids</taxon>
        <taxon>malvids</taxon>
        <taxon>Brassicales</taxon>
        <taxon>Brassicaceae</taxon>
        <taxon>Camelineae</taxon>
        <taxon>Arabidopsis</taxon>
    </lineage>
</organism>
<proteinExistence type="predicted"/>
<dbReference type="SUPFAM" id="SSF53756">
    <property type="entry name" value="UDP-Glycosyltransferase/glycogen phosphorylase"/>
    <property type="match status" value="1"/>
</dbReference>
<dbReference type="PROSITE" id="PS51292">
    <property type="entry name" value="ZF_RING_CH"/>
    <property type="match status" value="1"/>
</dbReference>
<dbReference type="PROSITE" id="PS50089">
    <property type="entry name" value="ZF_RING_2"/>
    <property type="match status" value="1"/>
</dbReference>
<keyword evidence="5" id="KW-1133">Transmembrane helix</keyword>
<dbReference type="CDD" id="cd16495">
    <property type="entry name" value="RING_CH-C4HC3_MARCH"/>
    <property type="match status" value="1"/>
</dbReference>
<evidence type="ECO:0000259" key="6">
    <source>
        <dbReference type="PROSITE" id="PS50089"/>
    </source>
</evidence>
<dbReference type="Pfam" id="PF12428">
    <property type="entry name" value="DUF3675"/>
    <property type="match status" value="1"/>
</dbReference>
<evidence type="ECO:0000313" key="8">
    <source>
        <dbReference type="EMBL" id="CAD5333350.1"/>
    </source>
</evidence>
<evidence type="ECO:0000256" key="3">
    <source>
        <dbReference type="ARBA" id="ARBA00022833"/>
    </source>
</evidence>
<keyword evidence="1" id="KW-0479">Metal-binding</keyword>
<keyword evidence="5" id="KW-0472">Membrane</keyword>
<evidence type="ECO:0000259" key="7">
    <source>
        <dbReference type="PROSITE" id="PS51292"/>
    </source>
</evidence>
<dbReference type="SMART" id="SM00744">
    <property type="entry name" value="RINGv"/>
    <property type="match status" value="1"/>
</dbReference>
<dbReference type="InterPro" id="IPR013083">
    <property type="entry name" value="Znf_RING/FYVE/PHD"/>
</dbReference>
<evidence type="ECO:0000313" key="9">
    <source>
        <dbReference type="Proteomes" id="UP000516314"/>
    </source>
</evidence>
<evidence type="ECO:0000256" key="2">
    <source>
        <dbReference type="ARBA" id="ARBA00022771"/>
    </source>
</evidence>
<feature type="transmembrane region" description="Helical" evidence="5">
    <location>
        <begin position="517"/>
        <end position="544"/>
    </location>
</feature>
<gene>
    <name evidence="8" type="ORF">AT9943_LOCUS20710</name>
</gene>
<feature type="transmembrane region" description="Helical" evidence="5">
    <location>
        <begin position="850"/>
        <end position="871"/>
    </location>
</feature>
<name>A0A7G2FIE4_ARATH</name>
<keyword evidence="3" id="KW-0862">Zinc</keyword>
<dbReference type="GO" id="GO:0008270">
    <property type="term" value="F:zinc ion binding"/>
    <property type="evidence" value="ECO:0007669"/>
    <property type="project" value="UniProtKB-KW"/>
</dbReference>
<evidence type="ECO:0000256" key="4">
    <source>
        <dbReference type="PROSITE-ProRule" id="PRU00175"/>
    </source>
</evidence>
<keyword evidence="5" id="KW-0812">Transmembrane</keyword>
<accession>A0A7G2FIE4</accession>